<evidence type="ECO:0000313" key="7">
    <source>
        <dbReference type="Proteomes" id="UP000066049"/>
    </source>
</evidence>
<keyword evidence="4 6" id="KW-0067">ATP-binding</keyword>
<dbReference type="GO" id="GO:0016020">
    <property type="term" value="C:membrane"/>
    <property type="evidence" value="ECO:0007669"/>
    <property type="project" value="InterPro"/>
</dbReference>
<dbReference type="GO" id="GO:0005524">
    <property type="term" value="F:ATP binding"/>
    <property type="evidence" value="ECO:0007669"/>
    <property type="project" value="UniProtKB-KW"/>
</dbReference>
<dbReference type="GeneID" id="28662846"/>
<dbReference type="RefSeq" id="WP_054196808.1">
    <property type="nucleotide sequence ID" value="NZ_CP012541.1"/>
</dbReference>
<reference evidence="7" key="1">
    <citation type="submission" date="2015-08" db="EMBL/GenBank/DDBJ databases">
        <title>Comparative genomics of the Campylobacter concisus group.</title>
        <authorList>
            <person name="Miller W.G."/>
            <person name="Yee E."/>
            <person name="Chapman M.H."/>
            <person name="Huynh S."/>
            <person name="Bono J.L."/>
            <person name="On S.L.W."/>
            <person name="St Leger J."/>
            <person name="Foster G."/>
            <person name="Parker C.T."/>
        </authorList>
    </citation>
    <scope>NUCLEOTIDE SEQUENCE [LARGE SCALE GENOMIC DNA]</scope>
    <source>
        <strain evidence="7">ATCC 33237</strain>
    </source>
</reference>
<keyword evidence="1" id="KW-0813">Transport</keyword>
<name>A0A0M4TN94_9BACT</name>
<evidence type="ECO:0000256" key="3">
    <source>
        <dbReference type="ARBA" id="ARBA00022741"/>
    </source>
</evidence>
<dbReference type="PANTHER" id="PTHR43423">
    <property type="entry name" value="ABC TRANSPORTER I FAMILY MEMBER 17"/>
    <property type="match status" value="1"/>
</dbReference>
<dbReference type="PATRIC" id="fig|199.248.peg.1209"/>
<dbReference type="PROSITE" id="PS50893">
    <property type="entry name" value="ABC_TRANSPORTER_2"/>
    <property type="match status" value="1"/>
</dbReference>
<dbReference type="GO" id="GO:0016887">
    <property type="term" value="F:ATP hydrolysis activity"/>
    <property type="evidence" value="ECO:0007669"/>
    <property type="project" value="InterPro"/>
</dbReference>
<dbReference type="GO" id="GO:0005315">
    <property type="term" value="F:phosphate transmembrane transporter activity"/>
    <property type="evidence" value="ECO:0007669"/>
    <property type="project" value="InterPro"/>
</dbReference>
<protein>
    <submittedName>
        <fullName evidence="6">Phosphate ABC transporter, ATP-binding protein PstB</fullName>
    </submittedName>
</protein>
<dbReference type="GO" id="GO:0035435">
    <property type="term" value="P:phosphate ion transmembrane transport"/>
    <property type="evidence" value="ECO:0007669"/>
    <property type="project" value="InterPro"/>
</dbReference>
<dbReference type="PROSITE" id="PS00211">
    <property type="entry name" value="ABC_TRANSPORTER_1"/>
    <property type="match status" value="1"/>
</dbReference>
<dbReference type="InterPro" id="IPR005670">
    <property type="entry name" value="PstB-like"/>
</dbReference>
<gene>
    <name evidence="6" type="ORF">CCON33237_1172</name>
</gene>
<dbReference type="InterPro" id="IPR003439">
    <property type="entry name" value="ABC_transporter-like_ATP-bd"/>
</dbReference>
<dbReference type="InterPro" id="IPR017871">
    <property type="entry name" value="ABC_transporter-like_CS"/>
</dbReference>
<dbReference type="InterPro" id="IPR003593">
    <property type="entry name" value="AAA+_ATPase"/>
</dbReference>
<accession>A0A0M4TN94</accession>
<dbReference type="InterPro" id="IPR027417">
    <property type="entry name" value="P-loop_NTPase"/>
</dbReference>
<sequence>MPDILNIKDLSIFYQDNEILKDLNLNIAQNEIICLMGSSGCGKSTFLSALNGFLEQKGGRYSGEILFKGENIKNKGEIWLRRKLAILFQDATLFPFSVERNLTYAMEFYEGSIKDKQKRVEELLKSVNLLDEISDLYIPASKLSGGQKQRLCIARMLTTKPEMLMLDEPCSSLDMKNVLIIEELLKSLSQKYTIIITTHNEEQAKRLGGRIVRIVDKKFVF</sequence>
<dbReference type="Proteomes" id="UP000066049">
    <property type="component" value="Chromosome"/>
</dbReference>
<keyword evidence="3" id="KW-0547">Nucleotide-binding</keyword>
<keyword evidence="2" id="KW-0592">Phosphate transport</keyword>
<dbReference type="Pfam" id="PF00005">
    <property type="entry name" value="ABC_tran"/>
    <property type="match status" value="1"/>
</dbReference>
<evidence type="ECO:0000313" key="6">
    <source>
        <dbReference type="EMBL" id="ALF47839.1"/>
    </source>
</evidence>
<organism evidence="6 7">
    <name type="scientific">Campylobacter concisus</name>
    <dbReference type="NCBI Taxonomy" id="199"/>
    <lineage>
        <taxon>Bacteria</taxon>
        <taxon>Pseudomonadati</taxon>
        <taxon>Campylobacterota</taxon>
        <taxon>Epsilonproteobacteria</taxon>
        <taxon>Campylobacterales</taxon>
        <taxon>Campylobacteraceae</taxon>
        <taxon>Campylobacter</taxon>
    </lineage>
</organism>
<dbReference type="EMBL" id="CP012541">
    <property type="protein sequence ID" value="ALF47839.1"/>
    <property type="molecule type" value="Genomic_DNA"/>
</dbReference>
<dbReference type="SMART" id="SM00382">
    <property type="entry name" value="AAA"/>
    <property type="match status" value="1"/>
</dbReference>
<evidence type="ECO:0000256" key="2">
    <source>
        <dbReference type="ARBA" id="ARBA00022592"/>
    </source>
</evidence>
<evidence type="ECO:0000256" key="4">
    <source>
        <dbReference type="ARBA" id="ARBA00022840"/>
    </source>
</evidence>
<dbReference type="CDD" id="cd03260">
    <property type="entry name" value="ABC_PstB_phosphate_transporter"/>
    <property type="match status" value="1"/>
</dbReference>
<dbReference type="Gene3D" id="3.40.50.300">
    <property type="entry name" value="P-loop containing nucleotide triphosphate hydrolases"/>
    <property type="match status" value="1"/>
</dbReference>
<evidence type="ECO:0000259" key="5">
    <source>
        <dbReference type="PROSITE" id="PS50893"/>
    </source>
</evidence>
<dbReference type="AlphaFoldDB" id="A0A0M4TN94"/>
<dbReference type="PANTHER" id="PTHR43423:SF1">
    <property type="entry name" value="ABC TRANSPORTER I FAMILY MEMBER 17"/>
    <property type="match status" value="1"/>
</dbReference>
<dbReference type="KEGG" id="ccoc:CCON33237_1172"/>
<evidence type="ECO:0000256" key="1">
    <source>
        <dbReference type="ARBA" id="ARBA00022448"/>
    </source>
</evidence>
<dbReference type="SUPFAM" id="SSF52540">
    <property type="entry name" value="P-loop containing nucleoside triphosphate hydrolases"/>
    <property type="match status" value="1"/>
</dbReference>
<feature type="domain" description="ABC transporter" evidence="5">
    <location>
        <begin position="5"/>
        <end position="220"/>
    </location>
</feature>
<proteinExistence type="predicted"/>